<protein>
    <submittedName>
        <fullName evidence="2">Uncharacterized protein</fullName>
    </submittedName>
</protein>
<accession>A0A7R9NVP7</accession>
<dbReference type="EMBL" id="OE002016">
    <property type="protein sequence ID" value="CAD7457982.1"/>
    <property type="molecule type" value="Genomic_DNA"/>
</dbReference>
<reference evidence="2" key="1">
    <citation type="submission" date="2020-11" db="EMBL/GenBank/DDBJ databases">
        <authorList>
            <person name="Tran Van P."/>
        </authorList>
    </citation>
    <scope>NUCLEOTIDE SEQUENCE</scope>
</reference>
<gene>
    <name evidence="2" type="ORF">TTEB3V08_LOCUS5971</name>
</gene>
<name>A0A7R9NVP7_9NEOP</name>
<proteinExistence type="predicted"/>
<dbReference type="AlphaFoldDB" id="A0A7R9NVP7"/>
<evidence type="ECO:0000256" key="1">
    <source>
        <dbReference type="SAM" id="MobiDB-lite"/>
    </source>
</evidence>
<feature type="region of interest" description="Disordered" evidence="1">
    <location>
        <begin position="1"/>
        <end position="25"/>
    </location>
</feature>
<evidence type="ECO:0000313" key="2">
    <source>
        <dbReference type="EMBL" id="CAD7457982.1"/>
    </source>
</evidence>
<sequence>MILETVNMEDSSHFSESESDEKQLSRDVLIKEEIEIKQEMGLNLQEYANMTANSEIPDNNDPVSSSEIPYIKQEIEVIIES</sequence>
<organism evidence="2">
    <name type="scientific">Timema tahoe</name>
    <dbReference type="NCBI Taxonomy" id="61484"/>
    <lineage>
        <taxon>Eukaryota</taxon>
        <taxon>Metazoa</taxon>
        <taxon>Ecdysozoa</taxon>
        <taxon>Arthropoda</taxon>
        <taxon>Hexapoda</taxon>
        <taxon>Insecta</taxon>
        <taxon>Pterygota</taxon>
        <taxon>Neoptera</taxon>
        <taxon>Polyneoptera</taxon>
        <taxon>Phasmatodea</taxon>
        <taxon>Timematodea</taxon>
        <taxon>Timematoidea</taxon>
        <taxon>Timematidae</taxon>
        <taxon>Timema</taxon>
    </lineage>
</organism>
<feature type="compositionally biased region" description="Basic and acidic residues" evidence="1">
    <location>
        <begin position="10"/>
        <end position="25"/>
    </location>
</feature>